<protein>
    <submittedName>
        <fullName evidence="3">Transglutaminase-like domain-containing protein</fullName>
    </submittedName>
</protein>
<feature type="transmembrane region" description="Helical" evidence="1">
    <location>
        <begin position="615"/>
        <end position="635"/>
    </location>
</feature>
<organism evidence="3 4">
    <name type="scientific">Lentzea rhizosphaerae</name>
    <dbReference type="NCBI Taxonomy" id="2041025"/>
    <lineage>
        <taxon>Bacteria</taxon>
        <taxon>Bacillati</taxon>
        <taxon>Actinomycetota</taxon>
        <taxon>Actinomycetes</taxon>
        <taxon>Pseudonocardiales</taxon>
        <taxon>Pseudonocardiaceae</taxon>
        <taxon>Lentzea</taxon>
    </lineage>
</organism>
<keyword evidence="1" id="KW-0812">Transmembrane</keyword>
<feature type="transmembrane region" description="Helical" evidence="1">
    <location>
        <begin position="62"/>
        <end position="82"/>
    </location>
</feature>
<gene>
    <name evidence="3" type="ORF">ACFOWZ_40155</name>
</gene>
<sequence>MTRFVPRRDDLVDAAFLGVLFLVALLGFRTTYTGWGFLLAGVTGLVLGVIAGHVASALRRPMIAVAAMTVAVFFLLGGVVAMRDSGGVPTPDNLVSLAGLGVHGWKQLLTTLPPVDGAGPLLVIPYILGLLCGAGGFTLARRVSLSAVPVSAPLAVLAAVILLGTGEAAGVLGAVFAAVGTGWLSVRSARRRTGVRSGGVRRVRAATAVVLVGVAAGVALLAAPLLPGTGSPDRLVLRNYVEPPFEVGAYASPLVGYRKHTKDANQLWDQTLFTVQGLPSGERVRIAALDGYDGLVWGAVNDQSEAVNPLRRNNFQRVGVRIPVAETGAETTVTVKIEAAYATADELSAWLPTAGHAREIAFTGERKAGHTESLRYNLATASGIVADRLREGDTYTLRTVLASPGIPDDAQPFGRPAVRTSDLAFVRSKVAKWAGDATTMAGRLRAAATYLRENGAYTDGGPGETEYLPGHGTSRLTAFFNAKRPAGNDEQYAAAYALVANEIGMPARVVLGAVPGPGGVVRGEQVQAWVELHLADGRWAVVPNTEYMPDRSKKPDHQPPQEIENTDAAVVPPPNAVKMPSSLVDASRTDATGVGAGENTGPWLPRWLVDLLADVASVLLPVAALISLVVGAKVLRRHRRRTRGSTSTRFATGWRELVDHARDLGATVPRGRTRRQEADLLAAFGLHGLAVRADDHVFGPGSPDQAAVDAYWTAVREARGRMRAVVPRWRRWLALVDVRTFLPVRGSERRKAGP</sequence>
<dbReference type="Gene3D" id="3.10.620.30">
    <property type="match status" value="1"/>
</dbReference>
<keyword evidence="1" id="KW-1133">Transmembrane helix</keyword>
<name>A0ABV8C6V4_9PSEU</name>
<evidence type="ECO:0000259" key="2">
    <source>
        <dbReference type="Pfam" id="PF01841"/>
    </source>
</evidence>
<dbReference type="Pfam" id="PF01841">
    <property type="entry name" value="Transglut_core"/>
    <property type="match status" value="1"/>
</dbReference>
<feature type="domain" description="Transglutaminase-like" evidence="2">
    <location>
        <begin position="434"/>
        <end position="541"/>
    </location>
</feature>
<feature type="transmembrane region" description="Helical" evidence="1">
    <location>
        <begin position="206"/>
        <end position="226"/>
    </location>
</feature>
<feature type="transmembrane region" description="Helical" evidence="1">
    <location>
        <begin position="144"/>
        <end position="163"/>
    </location>
</feature>
<dbReference type="Proteomes" id="UP001595690">
    <property type="component" value="Unassembled WGS sequence"/>
</dbReference>
<evidence type="ECO:0000256" key="1">
    <source>
        <dbReference type="SAM" id="Phobius"/>
    </source>
</evidence>
<keyword evidence="4" id="KW-1185">Reference proteome</keyword>
<reference evidence="4" key="1">
    <citation type="journal article" date="2019" name="Int. J. Syst. Evol. Microbiol.">
        <title>The Global Catalogue of Microorganisms (GCM) 10K type strain sequencing project: providing services to taxonomists for standard genome sequencing and annotation.</title>
        <authorList>
            <consortium name="The Broad Institute Genomics Platform"/>
            <consortium name="The Broad Institute Genome Sequencing Center for Infectious Disease"/>
            <person name="Wu L."/>
            <person name="Ma J."/>
        </authorList>
    </citation>
    <scope>NUCLEOTIDE SEQUENCE [LARGE SCALE GENOMIC DNA]</scope>
    <source>
        <strain evidence="4">CGMCC 4.7405</strain>
    </source>
</reference>
<dbReference type="SUPFAM" id="SSF54001">
    <property type="entry name" value="Cysteine proteinases"/>
    <property type="match status" value="1"/>
</dbReference>
<feature type="transmembrane region" description="Helical" evidence="1">
    <location>
        <begin position="169"/>
        <end position="186"/>
    </location>
</feature>
<comment type="caution">
    <text evidence="3">The sequence shown here is derived from an EMBL/GenBank/DDBJ whole genome shotgun (WGS) entry which is preliminary data.</text>
</comment>
<dbReference type="InterPro" id="IPR002931">
    <property type="entry name" value="Transglutaminase-like"/>
</dbReference>
<dbReference type="InterPro" id="IPR038765">
    <property type="entry name" value="Papain-like_cys_pep_sf"/>
</dbReference>
<accession>A0ABV8C6V4</accession>
<feature type="transmembrane region" description="Helical" evidence="1">
    <location>
        <begin position="34"/>
        <end position="55"/>
    </location>
</feature>
<evidence type="ECO:0000313" key="3">
    <source>
        <dbReference type="EMBL" id="MFC3897721.1"/>
    </source>
</evidence>
<dbReference type="EMBL" id="JBHRZI010000040">
    <property type="protein sequence ID" value="MFC3897721.1"/>
    <property type="molecule type" value="Genomic_DNA"/>
</dbReference>
<evidence type="ECO:0000313" key="4">
    <source>
        <dbReference type="Proteomes" id="UP001595690"/>
    </source>
</evidence>
<dbReference type="PANTHER" id="PTHR42736:SF1">
    <property type="entry name" value="PROTEIN-GLUTAMINE GAMMA-GLUTAMYLTRANSFERASE"/>
    <property type="match status" value="1"/>
</dbReference>
<feature type="transmembrane region" description="Helical" evidence="1">
    <location>
        <begin position="12"/>
        <end position="28"/>
    </location>
</feature>
<proteinExistence type="predicted"/>
<feature type="transmembrane region" description="Helical" evidence="1">
    <location>
        <begin position="118"/>
        <end position="137"/>
    </location>
</feature>
<keyword evidence="1" id="KW-0472">Membrane</keyword>
<dbReference type="InterPro" id="IPR052901">
    <property type="entry name" value="Bact_TGase-like"/>
</dbReference>
<dbReference type="PANTHER" id="PTHR42736">
    <property type="entry name" value="PROTEIN-GLUTAMINE GAMMA-GLUTAMYLTRANSFERASE"/>
    <property type="match status" value="1"/>
</dbReference>
<dbReference type="RefSeq" id="WP_382379203.1">
    <property type="nucleotide sequence ID" value="NZ_JBHRZI010000040.1"/>
</dbReference>